<reference evidence="3 4" key="1">
    <citation type="submission" date="2020-08" db="EMBL/GenBank/DDBJ databases">
        <title>Sequencing the genomes of 1000 actinobacteria strains.</title>
        <authorList>
            <person name="Klenk H.-P."/>
        </authorList>
    </citation>
    <scope>NUCLEOTIDE SEQUENCE [LARGE SCALE GENOMIC DNA]</scope>
    <source>
        <strain evidence="3 4">DSM 44936</strain>
    </source>
</reference>
<dbReference type="GO" id="GO:0003677">
    <property type="term" value="F:DNA binding"/>
    <property type="evidence" value="ECO:0007669"/>
    <property type="project" value="UniProtKB-KW"/>
</dbReference>
<comment type="caution">
    <text evidence="3">The sequence shown here is derived from an EMBL/GenBank/DDBJ whole genome shotgun (WGS) entry which is preliminary data.</text>
</comment>
<feature type="domain" description="HTH merR-type" evidence="2">
    <location>
        <begin position="16"/>
        <end position="85"/>
    </location>
</feature>
<dbReference type="NCBIfam" id="TIGR03083">
    <property type="entry name" value="maleylpyruvate isomerase family mycothiol-dependent enzyme"/>
    <property type="match status" value="1"/>
</dbReference>
<dbReference type="PANTHER" id="PTHR30204:SF93">
    <property type="entry name" value="HTH MERR-TYPE DOMAIN-CONTAINING PROTEIN"/>
    <property type="match status" value="1"/>
</dbReference>
<dbReference type="PRINTS" id="PR00040">
    <property type="entry name" value="HTHMERR"/>
</dbReference>
<dbReference type="InterPro" id="IPR017517">
    <property type="entry name" value="Maleyloyr_isom"/>
</dbReference>
<gene>
    <name evidence="3" type="ORF">BJ992_006149</name>
</gene>
<evidence type="ECO:0000313" key="3">
    <source>
        <dbReference type="EMBL" id="MBB6476718.1"/>
    </source>
</evidence>
<dbReference type="SMART" id="SM00422">
    <property type="entry name" value="HTH_MERR"/>
    <property type="match status" value="1"/>
</dbReference>
<dbReference type="AlphaFoldDB" id="A0A7X0M9B1"/>
<dbReference type="Gene3D" id="1.20.120.450">
    <property type="entry name" value="dinb family like domain"/>
    <property type="match status" value="1"/>
</dbReference>
<evidence type="ECO:0000313" key="4">
    <source>
        <dbReference type="Proteomes" id="UP000555564"/>
    </source>
</evidence>
<evidence type="ECO:0000259" key="2">
    <source>
        <dbReference type="PROSITE" id="PS50937"/>
    </source>
</evidence>
<keyword evidence="4" id="KW-1185">Reference proteome</keyword>
<dbReference type="PROSITE" id="PS50937">
    <property type="entry name" value="HTH_MERR_2"/>
    <property type="match status" value="1"/>
</dbReference>
<dbReference type="EMBL" id="JACHIU010000001">
    <property type="protein sequence ID" value="MBB6476718.1"/>
    <property type="molecule type" value="Genomic_DNA"/>
</dbReference>
<dbReference type="Proteomes" id="UP000555564">
    <property type="component" value="Unassembled WGS sequence"/>
</dbReference>
<dbReference type="SUPFAM" id="SSF46955">
    <property type="entry name" value="Putative DNA-binding domain"/>
    <property type="match status" value="1"/>
</dbReference>
<dbReference type="InterPro" id="IPR034660">
    <property type="entry name" value="DinB/YfiT-like"/>
</dbReference>
<dbReference type="InterPro" id="IPR047057">
    <property type="entry name" value="MerR_fam"/>
</dbReference>
<dbReference type="InterPro" id="IPR024344">
    <property type="entry name" value="MDMPI_metal-binding"/>
</dbReference>
<dbReference type="GO" id="GO:0046872">
    <property type="term" value="F:metal ion binding"/>
    <property type="evidence" value="ECO:0007669"/>
    <property type="project" value="InterPro"/>
</dbReference>
<dbReference type="Gene3D" id="1.10.1660.10">
    <property type="match status" value="1"/>
</dbReference>
<accession>A0A7X0M9B1</accession>
<organism evidence="3 4">
    <name type="scientific">Sphaerisporangium rubeum</name>
    <dbReference type="NCBI Taxonomy" id="321317"/>
    <lineage>
        <taxon>Bacteria</taxon>
        <taxon>Bacillati</taxon>
        <taxon>Actinomycetota</taxon>
        <taxon>Actinomycetes</taxon>
        <taxon>Streptosporangiales</taxon>
        <taxon>Streptosporangiaceae</taxon>
        <taxon>Sphaerisporangium</taxon>
    </lineage>
</organism>
<dbReference type="Pfam" id="PF11716">
    <property type="entry name" value="MDMPI_N"/>
    <property type="match status" value="1"/>
</dbReference>
<keyword evidence="1" id="KW-0238">DNA-binding</keyword>
<protein>
    <submittedName>
        <fullName evidence="3">Uncharacterized protein (TIGR03086 family)</fullName>
    </submittedName>
</protein>
<dbReference type="Pfam" id="PF13411">
    <property type="entry name" value="MerR_1"/>
    <property type="match status" value="1"/>
</dbReference>
<name>A0A7X0M9B1_9ACTN</name>
<dbReference type="GO" id="GO:0003700">
    <property type="term" value="F:DNA-binding transcription factor activity"/>
    <property type="evidence" value="ECO:0007669"/>
    <property type="project" value="InterPro"/>
</dbReference>
<dbReference type="CDD" id="cd00592">
    <property type="entry name" value="HTH_MerR-like"/>
    <property type="match status" value="1"/>
</dbReference>
<sequence length="530" mass="57054">MGDPRVFGVHGDDDVMLGIGELAKRTGLSVKLIRHWSDIGVVPPAGRTAAGYRRYDASSVARLELARTLRDLGLGMATIREIADRGDGLAEVAALHADALEVRIRTLRRQQAVLRYVATRRSTPQELSHMARLSRLTAAERDTMIRAFVDDVVGDLDVPTYRDGLLAAMPDLPESPTAEQIGAWIELGELLQDPGLRAAMRRMAEYAARHAPGAHDEKALRAAEDVTDFWLREVNAATDAGLAPDSPSADAVVARIVAAWLPTQAAAGYTPGADGAEPRRRLLEQLEVAADTRVERYWQLTCVLNGLPVRPGMADAGRWLTTALRANPEPGAEARRVADVADADTTGTTPAMKLDACRRVLAEVGHLVAAVPPGHMNAPTPCAGWTVRELLDHLVWENLLWTGLATGTPRTDVAADHLGDDHVAAFRTAAEATLAAFGRPGMLTERFGPAPGWRMVEQVTIEMLVHGWDLARSLGLPTDLAPDVARTLLPAVEQIYGHLPRTPGGSFAAVQRAAEDATPTDRLAAYLGRS</sequence>
<dbReference type="InterPro" id="IPR000551">
    <property type="entry name" value="MerR-type_HTH_dom"/>
</dbReference>
<dbReference type="SUPFAM" id="SSF109854">
    <property type="entry name" value="DinB/YfiT-like putative metalloenzymes"/>
    <property type="match status" value="1"/>
</dbReference>
<proteinExistence type="predicted"/>
<dbReference type="PANTHER" id="PTHR30204">
    <property type="entry name" value="REDOX-CYCLING DRUG-SENSING TRANSCRIPTIONAL ACTIVATOR SOXR"/>
    <property type="match status" value="1"/>
</dbReference>
<dbReference type="InterPro" id="IPR009061">
    <property type="entry name" value="DNA-bd_dom_put_sf"/>
</dbReference>
<dbReference type="NCBIfam" id="TIGR03086">
    <property type="entry name" value="TIGR03086 family metal-binding protein"/>
    <property type="match status" value="1"/>
</dbReference>
<evidence type="ECO:0000256" key="1">
    <source>
        <dbReference type="ARBA" id="ARBA00023125"/>
    </source>
</evidence>
<dbReference type="InterPro" id="IPR017520">
    <property type="entry name" value="CHP03086"/>
</dbReference>
<dbReference type="RefSeq" id="WP_221475047.1">
    <property type="nucleotide sequence ID" value="NZ_BAAALO010000051.1"/>
</dbReference>